<protein>
    <submittedName>
        <fullName evidence="1">Uncharacterized protein</fullName>
    </submittedName>
</protein>
<proteinExistence type="predicted"/>
<reference evidence="1" key="1">
    <citation type="submission" date="2023-08" db="EMBL/GenBank/DDBJ databases">
        <authorList>
            <person name="Nazir A."/>
        </authorList>
    </citation>
    <scope>NUCLEOTIDE SEQUENCE</scope>
</reference>
<evidence type="ECO:0000313" key="1">
    <source>
        <dbReference type="EMBL" id="WNO47431.1"/>
    </source>
</evidence>
<sequence>MQHKDTIVKNTCLDYIVKQLPKGIDTYNRLCNNHPCERVQWRLVTHLIATLKTLTSLDTELQGEYKWLFEMVNEFEKEK</sequence>
<accession>A0AA96KSL5</accession>
<dbReference type="EMBL" id="OR481006">
    <property type="protein sequence ID" value="WNO47431.1"/>
    <property type="molecule type" value="Genomic_DNA"/>
</dbReference>
<name>A0AA96KSL5_9CAUD</name>
<organism evidence="1">
    <name type="scientific">Staphylococcus phage vB_VibM_10AMN12</name>
    <dbReference type="NCBI Taxonomy" id="3076785"/>
    <lineage>
        <taxon>Viruses</taxon>
        <taxon>Duplodnaviria</taxon>
        <taxon>Heunggongvirae</taxon>
        <taxon>Uroviricota</taxon>
        <taxon>Caudoviricetes</taxon>
    </lineage>
</organism>